<evidence type="ECO:0000256" key="1">
    <source>
        <dbReference type="SAM" id="MobiDB-lite"/>
    </source>
</evidence>
<proteinExistence type="predicted"/>
<accession>A0A8T0FIS8</accession>
<dbReference type="EMBL" id="JABXBU010000011">
    <property type="protein sequence ID" value="KAF8791164.1"/>
    <property type="molecule type" value="Genomic_DNA"/>
</dbReference>
<sequence length="102" mass="11241">MFYPLEVSTKTEIGVLKPSGKSSLPIEKTPDSPANHVPDSPTDHVPDSLADHVPDSPTDHVADLLAENVSNFLVERTDNSEEIRNTETRLGRSIKIPRKLDL</sequence>
<organism evidence="2 3">
    <name type="scientific">Argiope bruennichi</name>
    <name type="common">Wasp spider</name>
    <name type="synonym">Aranea bruennichi</name>
    <dbReference type="NCBI Taxonomy" id="94029"/>
    <lineage>
        <taxon>Eukaryota</taxon>
        <taxon>Metazoa</taxon>
        <taxon>Ecdysozoa</taxon>
        <taxon>Arthropoda</taxon>
        <taxon>Chelicerata</taxon>
        <taxon>Arachnida</taxon>
        <taxon>Araneae</taxon>
        <taxon>Araneomorphae</taxon>
        <taxon>Entelegynae</taxon>
        <taxon>Araneoidea</taxon>
        <taxon>Araneidae</taxon>
        <taxon>Argiope</taxon>
    </lineage>
</organism>
<dbReference type="Proteomes" id="UP000807504">
    <property type="component" value="Unassembled WGS sequence"/>
</dbReference>
<gene>
    <name evidence="2" type="ORF">HNY73_006080</name>
</gene>
<comment type="caution">
    <text evidence="2">The sequence shown here is derived from an EMBL/GenBank/DDBJ whole genome shotgun (WGS) entry which is preliminary data.</text>
</comment>
<keyword evidence="3" id="KW-1185">Reference proteome</keyword>
<feature type="region of interest" description="Disordered" evidence="1">
    <location>
        <begin position="16"/>
        <end position="57"/>
    </location>
</feature>
<reference evidence="2" key="1">
    <citation type="journal article" date="2020" name="bioRxiv">
        <title>Chromosome-level reference genome of the European wasp spider Argiope bruennichi: a resource for studies on range expansion and evolutionary adaptation.</title>
        <authorList>
            <person name="Sheffer M.M."/>
            <person name="Hoppe A."/>
            <person name="Krehenwinkel H."/>
            <person name="Uhl G."/>
            <person name="Kuss A.W."/>
            <person name="Jensen L."/>
            <person name="Jensen C."/>
            <person name="Gillespie R.G."/>
            <person name="Hoff K.J."/>
            <person name="Prost S."/>
        </authorList>
    </citation>
    <scope>NUCLEOTIDE SEQUENCE</scope>
</reference>
<name>A0A8T0FIS8_ARGBR</name>
<feature type="compositionally biased region" description="Basic and acidic residues" evidence="1">
    <location>
        <begin position="41"/>
        <end position="57"/>
    </location>
</feature>
<reference evidence="2" key="2">
    <citation type="submission" date="2020-06" db="EMBL/GenBank/DDBJ databases">
        <authorList>
            <person name="Sheffer M."/>
        </authorList>
    </citation>
    <scope>NUCLEOTIDE SEQUENCE</scope>
</reference>
<protein>
    <submittedName>
        <fullName evidence="2">Uncharacterized protein</fullName>
    </submittedName>
</protein>
<evidence type="ECO:0000313" key="3">
    <source>
        <dbReference type="Proteomes" id="UP000807504"/>
    </source>
</evidence>
<dbReference type="AlphaFoldDB" id="A0A8T0FIS8"/>
<evidence type="ECO:0000313" key="2">
    <source>
        <dbReference type="EMBL" id="KAF8791164.1"/>
    </source>
</evidence>